<name>A0A1M6AJF4_9BACT</name>
<dbReference type="RefSeq" id="WP_139279429.1">
    <property type="nucleotide sequence ID" value="NZ_FQZE01000001.1"/>
</dbReference>
<accession>A0A1M6AJF4</accession>
<proteinExistence type="predicted"/>
<sequence length="201" mass="22562">MKFITYYFLLAIFASIQSSSFASGRTDTDGKTEYENYISIKGSSNVNEFELTNISPSISQASEAVTNSGTFRKIQIAVDDFSGPNDRMVDDFKEMVDAGNYPFITIFIEQKELADFDETTGLTNFKTKISIAGVAQKYVVPCRVESKLDGGYLLDGSFSLKLTDFEIDPPQKLMGLVQVKNKVFINFVFNFETEEILTEKM</sequence>
<feature type="signal peptide" evidence="1">
    <location>
        <begin position="1"/>
        <end position="22"/>
    </location>
</feature>
<evidence type="ECO:0000313" key="3">
    <source>
        <dbReference type="Proteomes" id="UP000184050"/>
    </source>
</evidence>
<keyword evidence="1" id="KW-0732">Signal</keyword>
<dbReference type="Gene3D" id="2.40.128.110">
    <property type="entry name" value="Lipid/polyisoprenoid-binding, YceI-like"/>
    <property type="match status" value="1"/>
</dbReference>
<dbReference type="AlphaFoldDB" id="A0A1M6AJF4"/>
<evidence type="ECO:0000313" key="2">
    <source>
        <dbReference type="EMBL" id="SHI36458.1"/>
    </source>
</evidence>
<dbReference type="STRING" id="1168035.SAMN05444280_101222"/>
<dbReference type="InterPro" id="IPR036761">
    <property type="entry name" value="TTHA0802/YceI-like_sf"/>
</dbReference>
<dbReference type="OrthoDB" id="1121590at2"/>
<feature type="chain" id="PRO_5012229246" description="YceI-like domain-containing protein" evidence="1">
    <location>
        <begin position="23"/>
        <end position="201"/>
    </location>
</feature>
<keyword evidence="3" id="KW-1185">Reference proteome</keyword>
<organism evidence="2 3">
    <name type="scientific">Tangfeifania diversioriginum</name>
    <dbReference type="NCBI Taxonomy" id="1168035"/>
    <lineage>
        <taxon>Bacteria</taxon>
        <taxon>Pseudomonadati</taxon>
        <taxon>Bacteroidota</taxon>
        <taxon>Bacteroidia</taxon>
        <taxon>Marinilabiliales</taxon>
        <taxon>Prolixibacteraceae</taxon>
        <taxon>Tangfeifania</taxon>
    </lineage>
</organism>
<protein>
    <recommendedName>
        <fullName evidence="4">YceI-like domain-containing protein</fullName>
    </recommendedName>
</protein>
<gene>
    <name evidence="2" type="ORF">SAMN05444280_101222</name>
</gene>
<reference evidence="2 3" key="1">
    <citation type="submission" date="2016-11" db="EMBL/GenBank/DDBJ databases">
        <authorList>
            <person name="Jaros S."/>
            <person name="Januszkiewicz K."/>
            <person name="Wedrychowicz H."/>
        </authorList>
    </citation>
    <scope>NUCLEOTIDE SEQUENCE [LARGE SCALE GENOMIC DNA]</scope>
    <source>
        <strain evidence="2 3">DSM 27063</strain>
    </source>
</reference>
<dbReference type="SUPFAM" id="SSF101874">
    <property type="entry name" value="YceI-like"/>
    <property type="match status" value="1"/>
</dbReference>
<dbReference type="Proteomes" id="UP000184050">
    <property type="component" value="Unassembled WGS sequence"/>
</dbReference>
<dbReference type="EMBL" id="FQZE01000001">
    <property type="protein sequence ID" value="SHI36458.1"/>
    <property type="molecule type" value="Genomic_DNA"/>
</dbReference>
<evidence type="ECO:0000256" key="1">
    <source>
        <dbReference type="SAM" id="SignalP"/>
    </source>
</evidence>
<evidence type="ECO:0008006" key="4">
    <source>
        <dbReference type="Google" id="ProtNLM"/>
    </source>
</evidence>